<evidence type="ECO:0000256" key="2">
    <source>
        <dbReference type="ARBA" id="ARBA00022448"/>
    </source>
</evidence>
<keyword evidence="4" id="KW-0547">Nucleotide-binding</keyword>
<accession>A0ABV5CEH4</accession>
<dbReference type="Pfam" id="PF00005">
    <property type="entry name" value="ABC_tran"/>
    <property type="match status" value="1"/>
</dbReference>
<comment type="subcellular location">
    <subcellularLocation>
        <location evidence="1">Cell membrane</location>
        <topology evidence="1">Peripheral membrane protein</topology>
    </subcellularLocation>
</comment>
<dbReference type="GO" id="GO:0005524">
    <property type="term" value="F:ATP binding"/>
    <property type="evidence" value="ECO:0007669"/>
    <property type="project" value="UniProtKB-KW"/>
</dbReference>
<organism evidence="8 9">
    <name type="scientific">Albibacterium profundi</name>
    <dbReference type="NCBI Taxonomy" id="3134906"/>
    <lineage>
        <taxon>Bacteria</taxon>
        <taxon>Pseudomonadati</taxon>
        <taxon>Bacteroidota</taxon>
        <taxon>Sphingobacteriia</taxon>
        <taxon>Sphingobacteriales</taxon>
        <taxon>Sphingobacteriaceae</taxon>
        <taxon>Albibacterium</taxon>
    </lineage>
</organism>
<sequence>MVELKGVSKVFNSGKPNEIVALRDVNLHIKARDFVVIVGSNGSGKSTLLNIIAGSLQSTAGLVSMDSHDVTRMPEFKRSKWVARVFQDPLQGTAEGLSILENFRLAALRSSTKGLSIGLTRNFAAEVKDKVSFLGLGLENKLHQTMATLSGGQRQALSLLMSIMADLKILLLDEPTAALDPRSAEVVLKVADRIVSEYDITAVMVTHNMKEAYQYGNRLIVMKDGCINRDISNEEKRNLEMTDLYGWFV</sequence>
<keyword evidence="5 8" id="KW-0067">ATP-binding</keyword>
<evidence type="ECO:0000256" key="4">
    <source>
        <dbReference type="ARBA" id="ARBA00022741"/>
    </source>
</evidence>
<protein>
    <submittedName>
        <fullName evidence="8">ATP-binding cassette domain-containing protein</fullName>
    </submittedName>
</protein>
<keyword evidence="3" id="KW-1003">Cell membrane</keyword>
<dbReference type="SUPFAM" id="SSF52540">
    <property type="entry name" value="P-loop containing nucleoside triphosphate hydrolases"/>
    <property type="match status" value="1"/>
</dbReference>
<evidence type="ECO:0000256" key="3">
    <source>
        <dbReference type="ARBA" id="ARBA00022475"/>
    </source>
</evidence>
<feature type="domain" description="ABC transporter" evidence="7">
    <location>
        <begin position="2"/>
        <end position="249"/>
    </location>
</feature>
<dbReference type="EMBL" id="JBBVGT010000002">
    <property type="protein sequence ID" value="MFB5945948.1"/>
    <property type="molecule type" value="Genomic_DNA"/>
</dbReference>
<evidence type="ECO:0000313" key="8">
    <source>
        <dbReference type="EMBL" id="MFB5945948.1"/>
    </source>
</evidence>
<dbReference type="InterPro" id="IPR017871">
    <property type="entry name" value="ABC_transporter-like_CS"/>
</dbReference>
<dbReference type="PANTHER" id="PTHR42788:SF7">
    <property type="entry name" value="NITRATE ABC TRANSPORTER ATP-BINDING PROTEIN"/>
    <property type="match status" value="1"/>
</dbReference>
<evidence type="ECO:0000256" key="6">
    <source>
        <dbReference type="ARBA" id="ARBA00023136"/>
    </source>
</evidence>
<keyword evidence="9" id="KW-1185">Reference proteome</keyword>
<gene>
    <name evidence="8" type="ORF">WKR92_08890</name>
</gene>
<dbReference type="RefSeq" id="WP_375557479.1">
    <property type="nucleotide sequence ID" value="NZ_JBBVGT010000002.1"/>
</dbReference>
<dbReference type="Proteomes" id="UP001580928">
    <property type="component" value="Unassembled WGS sequence"/>
</dbReference>
<dbReference type="Gene3D" id="3.40.50.300">
    <property type="entry name" value="P-loop containing nucleotide triphosphate hydrolases"/>
    <property type="match status" value="1"/>
</dbReference>
<proteinExistence type="predicted"/>
<dbReference type="InterPro" id="IPR003593">
    <property type="entry name" value="AAA+_ATPase"/>
</dbReference>
<dbReference type="InterPro" id="IPR027417">
    <property type="entry name" value="P-loop_NTPase"/>
</dbReference>
<keyword evidence="2" id="KW-0813">Transport</keyword>
<name>A0ABV5CEH4_9SPHI</name>
<evidence type="ECO:0000259" key="7">
    <source>
        <dbReference type="PROSITE" id="PS50893"/>
    </source>
</evidence>
<dbReference type="InterPro" id="IPR050166">
    <property type="entry name" value="ABC_transporter_ATP-bind"/>
</dbReference>
<evidence type="ECO:0000256" key="5">
    <source>
        <dbReference type="ARBA" id="ARBA00022840"/>
    </source>
</evidence>
<keyword evidence="6" id="KW-0472">Membrane</keyword>
<evidence type="ECO:0000313" key="9">
    <source>
        <dbReference type="Proteomes" id="UP001580928"/>
    </source>
</evidence>
<reference evidence="8 9" key="1">
    <citation type="submission" date="2024-04" db="EMBL/GenBank/DDBJ databases">
        <title>Albibacterium profundi sp. nov., isolated from sediment of the Challenger Deep of Mariana Trench.</title>
        <authorList>
            <person name="Wang Y."/>
        </authorList>
    </citation>
    <scope>NUCLEOTIDE SEQUENCE [LARGE SCALE GENOMIC DNA]</scope>
    <source>
        <strain evidence="8 9">RHL897</strain>
    </source>
</reference>
<dbReference type="PANTHER" id="PTHR42788">
    <property type="entry name" value="TAURINE IMPORT ATP-BINDING PROTEIN-RELATED"/>
    <property type="match status" value="1"/>
</dbReference>
<evidence type="ECO:0000256" key="1">
    <source>
        <dbReference type="ARBA" id="ARBA00004202"/>
    </source>
</evidence>
<dbReference type="InterPro" id="IPR003439">
    <property type="entry name" value="ABC_transporter-like_ATP-bd"/>
</dbReference>
<dbReference type="PROSITE" id="PS00211">
    <property type="entry name" value="ABC_TRANSPORTER_1"/>
    <property type="match status" value="1"/>
</dbReference>
<comment type="caution">
    <text evidence="8">The sequence shown here is derived from an EMBL/GenBank/DDBJ whole genome shotgun (WGS) entry which is preliminary data.</text>
</comment>
<dbReference type="PROSITE" id="PS50893">
    <property type="entry name" value="ABC_TRANSPORTER_2"/>
    <property type="match status" value="1"/>
</dbReference>
<dbReference type="SMART" id="SM00382">
    <property type="entry name" value="AAA"/>
    <property type="match status" value="1"/>
</dbReference>